<dbReference type="PANTHER" id="PTHR33321">
    <property type="match status" value="1"/>
</dbReference>
<dbReference type="OrthoDB" id="211588at2"/>
<dbReference type="PANTHER" id="PTHR33321:SF12">
    <property type="entry name" value="PLANT BASIC SECRETORY PROTEIN (BSP) FAMILY PROTEIN"/>
    <property type="match status" value="1"/>
</dbReference>
<dbReference type="Proteomes" id="UP000307244">
    <property type="component" value="Unassembled WGS sequence"/>
</dbReference>
<evidence type="ECO:0000313" key="1">
    <source>
        <dbReference type="EMBL" id="TKC03980.1"/>
    </source>
</evidence>
<dbReference type="RefSeq" id="WP_136837619.1">
    <property type="nucleotide sequence ID" value="NZ_SWBQ01000006.1"/>
</dbReference>
<accession>A0A4U1CCS8</accession>
<sequence>MNRTIALLFFIIPLLAIKQLNAQEKETFKKHGFTLNFTSLDKDFDPALKARMVETFFIIYPKLVKEYNKQADKEVNFVIDTAYKGVAATGGGRIVYSPAYFKNNPGDIDVVTHEAMHVVQAYKGRSGPGWLTEGIADYVRYKFGVDNKGAGWTLPEYKTNQSYTNSYRITARFLAWLESNGHKGIVKKLDNSMRSHTYTKDIWQKETGKTLDDLWKAYSENPTI</sequence>
<organism evidence="1 2">
    <name type="scientific">Pedobacter frigoris</name>
    <dbReference type="NCBI Taxonomy" id="2571272"/>
    <lineage>
        <taxon>Bacteria</taxon>
        <taxon>Pseudomonadati</taxon>
        <taxon>Bacteroidota</taxon>
        <taxon>Sphingobacteriia</taxon>
        <taxon>Sphingobacteriales</taxon>
        <taxon>Sphingobacteriaceae</taxon>
        <taxon>Pedobacter</taxon>
    </lineage>
</organism>
<evidence type="ECO:0000313" key="2">
    <source>
        <dbReference type="Proteomes" id="UP000307244"/>
    </source>
</evidence>
<reference evidence="1 2" key="1">
    <citation type="submission" date="2019-04" db="EMBL/GenBank/DDBJ databases">
        <title>Pedobacter sp. RP-3-15 sp. nov., isolated from Arctic soil.</title>
        <authorList>
            <person name="Dahal R.H."/>
            <person name="Kim D.-U."/>
        </authorList>
    </citation>
    <scope>NUCLEOTIDE SEQUENCE [LARGE SCALE GENOMIC DNA]</scope>
    <source>
        <strain evidence="1 2">RP-3-15</strain>
    </source>
</reference>
<protein>
    <submittedName>
        <fullName evidence="1">Secretory protein</fullName>
    </submittedName>
</protein>
<dbReference type="InterPro" id="IPR007541">
    <property type="entry name" value="Uncharacterised_BSP"/>
</dbReference>
<comment type="caution">
    <text evidence="1">The sequence shown here is derived from an EMBL/GenBank/DDBJ whole genome shotgun (WGS) entry which is preliminary data.</text>
</comment>
<name>A0A4U1CCS8_9SPHI</name>
<dbReference type="EMBL" id="SWBQ01000006">
    <property type="protein sequence ID" value="TKC03980.1"/>
    <property type="molecule type" value="Genomic_DNA"/>
</dbReference>
<dbReference type="Pfam" id="PF04450">
    <property type="entry name" value="BSP"/>
    <property type="match status" value="1"/>
</dbReference>
<dbReference type="AlphaFoldDB" id="A0A4U1CCS8"/>
<gene>
    <name evidence="1" type="ORF">FA047_18735</name>
</gene>
<keyword evidence="2" id="KW-1185">Reference proteome</keyword>
<proteinExistence type="predicted"/>